<protein>
    <submittedName>
        <fullName evidence="2">M48 family metallopeptidase</fullName>
    </submittedName>
</protein>
<dbReference type="EMBL" id="JAMGBD010000001">
    <property type="protein sequence ID" value="MCL6683845.1"/>
    <property type="molecule type" value="Genomic_DNA"/>
</dbReference>
<dbReference type="Pfam" id="PF01863">
    <property type="entry name" value="YgjP-like"/>
    <property type="match status" value="1"/>
</dbReference>
<feature type="domain" description="YgjP-like metallopeptidase" evidence="1">
    <location>
        <begin position="36"/>
        <end position="223"/>
    </location>
</feature>
<dbReference type="InterPro" id="IPR053136">
    <property type="entry name" value="UTP_pyrophosphatase-like"/>
</dbReference>
<gene>
    <name evidence="2" type="ORF">LZ536_08015</name>
</gene>
<dbReference type="CDD" id="cd07344">
    <property type="entry name" value="M48_yhfN_like"/>
    <property type="match status" value="1"/>
</dbReference>
<evidence type="ECO:0000313" key="3">
    <source>
        <dbReference type="Proteomes" id="UP001165363"/>
    </source>
</evidence>
<organism evidence="2 3">
    <name type="scientific">Sphingomonas alba</name>
    <dbReference type="NCBI Taxonomy" id="2908208"/>
    <lineage>
        <taxon>Bacteria</taxon>
        <taxon>Pseudomonadati</taxon>
        <taxon>Pseudomonadota</taxon>
        <taxon>Alphaproteobacteria</taxon>
        <taxon>Sphingomonadales</taxon>
        <taxon>Sphingomonadaceae</taxon>
        <taxon>Sphingomonas</taxon>
    </lineage>
</organism>
<dbReference type="Gene3D" id="3.30.2010.10">
    <property type="entry name" value="Metalloproteases ('zincins'), catalytic domain"/>
    <property type="match status" value="1"/>
</dbReference>
<dbReference type="PANTHER" id="PTHR30399">
    <property type="entry name" value="UNCHARACTERIZED PROTEIN YGJP"/>
    <property type="match status" value="1"/>
</dbReference>
<evidence type="ECO:0000259" key="1">
    <source>
        <dbReference type="Pfam" id="PF01863"/>
    </source>
</evidence>
<name>A0ABT0RMM3_9SPHN</name>
<comment type="caution">
    <text evidence="2">The sequence shown here is derived from an EMBL/GenBank/DDBJ whole genome shotgun (WGS) entry which is preliminary data.</text>
</comment>
<evidence type="ECO:0000313" key="2">
    <source>
        <dbReference type="EMBL" id="MCL6683845.1"/>
    </source>
</evidence>
<dbReference type="PANTHER" id="PTHR30399:SF1">
    <property type="entry name" value="UTP PYROPHOSPHATASE"/>
    <property type="match status" value="1"/>
</dbReference>
<proteinExistence type="predicted"/>
<sequence>MRATWSGTLSTGRSESLFHDPRLPLPIAIRVHPRARRLKLRLDERRELLLLTVPPRGSRRSALDWAASQRAWVDAQLSNRTAPVGLAPGAMIPVEGSEVRLEWIDGGPRTPAFAVGRLSCGGPVESFPQRIERWLRTRARDLLSDDTADCARRAGVSVRRVSIGDAGSRWGSCSASGSIRYNWRLVLAPPAVRRWVVAHEVAHRIHMNHGPAFKALEAELFEGDAETARLLLRRIGPGLKRIGSV</sequence>
<dbReference type="Proteomes" id="UP001165363">
    <property type="component" value="Unassembled WGS sequence"/>
</dbReference>
<dbReference type="InterPro" id="IPR002725">
    <property type="entry name" value="YgjP-like_metallopeptidase"/>
</dbReference>
<keyword evidence="3" id="KW-1185">Reference proteome</keyword>
<reference evidence="2" key="1">
    <citation type="submission" date="2022-05" db="EMBL/GenBank/DDBJ databases">
        <authorList>
            <person name="Jo J.-H."/>
            <person name="Im W.-T."/>
        </authorList>
    </citation>
    <scope>NUCLEOTIDE SEQUENCE</scope>
    <source>
        <strain evidence="2">SE158</strain>
    </source>
</reference>
<dbReference type="RefSeq" id="WP_249847912.1">
    <property type="nucleotide sequence ID" value="NZ_JAMGBD010000001.1"/>
</dbReference>
<accession>A0ABT0RMM3</accession>